<evidence type="ECO:0000313" key="3">
    <source>
        <dbReference type="Proteomes" id="UP000277671"/>
    </source>
</evidence>
<feature type="domain" description="HTH cro/C1-type" evidence="1">
    <location>
        <begin position="20"/>
        <end position="76"/>
    </location>
</feature>
<dbReference type="Proteomes" id="UP000277671">
    <property type="component" value="Unassembled WGS sequence"/>
</dbReference>
<dbReference type="CDD" id="cd00093">
    <property type="entry name" value="HTH_XRE"/>
    <property type="match status" value="1"/>
</dbReference>
<dbReference type="PROSITE" id="PS50943">
    <property type="entry name" value="HTH_CROC1"/>
    <property type="match status" value="1"/>
</dbReference>
<dbReference type="AlphaFoldDB" id="A0A495JRI5"/>
<dbReference type="SMART" id="SM00530">
    <property type="entry name" value="HTH_XRE"/>
    <property type="match status" value="1"/>
</dbReference>
<keyword evidence="3" id="KW-1185">Reference proteome</keyword>
<name>A0A495JRI5_9ACTN</name>
<dbReference type="InterPro" id="IPR010982">
    <property type="entry name" value="Lambda_DNA-bd_dom_sf"/>
</dbReference>
<accession>A0A495JRI5</accession>
<gene>
    <name evidence="2" type="ORF">BDK92_5847</name>
</gene>
<dbReference type="EMBL" id="RBKT01000001">
    <property type="protein sequence ID" value="RKR91451.1"/>
    <property type="molecule type" value="Genomic_DNA"/>
</dbReference>
<evidence type="ECO:0000313" key="2">
    <source>
        <dbReference type="EMBL" id="RKR91451.1"/>
    </source>
</evidence>
<organism evidence="2 3">
    <name type="scientific">Micromonospora pisi</name>
    <dbReference type="NCBI Taxonomy" id="589240"/>
    <lineage>
        <taxon>Bacteria</taxon>
        <taxon>Bacillati</taxon>
        <taxon>Actinomycetota</taxon>
        <taxon>Actinomycetes</taxon>
        <taxon>Micromonosporales</taxon>
        <taxon>Micromonosporaceae</taxon>
        <taxon>Micromonospora</taxon>
    </lineage>
</organism>
<dbReference type="RefSeq" id="WP_121159545.1">
    <property type="nucleotide sequence ID" value="NZ_RBKT01000001.1"/>
</dbReference>
<dbReference type="InterPro" id="IPR001387">
    <property type="entry name" value="Cro/C1-type_HTH"/>
</dbReference>
<dbReference type="SUPFAM" id="SSF47413">
    <property type="entry name" value="lambda repressor-like DNA-binding domains"/>
    <property type="match status" value="1"/>
</dbReference>
<dbReference type="InterPro" id="IPR043917">
    <property type="entry name" value="DUF5753"/>
</dbReference>
<dbReference type="OrthoDB" id="4966777at2"/>
<comment type="caution">
    <text evidence="2">The sequence shown here is derived from an EMBL/GenBank/DDBJ whole genome shotgun (WGS) entry which is preliminary data.</text>
</comment>
<dbReference type="Pfam" id="PF19054">
    <property type="entry name" value="DUF5753"/>
    <property type="match status" value="1"/>
</dbReference>
<reference evidence="2 3" key="1">
    <citation type="submission" date="2018-10" db="EMBL/GenBank/DDBJ databases">
        <title>Sequencing the genomes of 1000 actinobacteria strains.</title>
        <authorList>
            <person name="Klenk H.-P."/>
        </authorList>
    </citation>
    <scope>NUCLEOTIDE SEQUENCE [LARGE SCALE GENOMIC DNA]</scope>
    <source>
        <strain evidence="2 3">DSM 45175</strain>
    </source>
</reference>
<protein>
    <submittedName>
        <fullName evidence="2">Helix-turn-helix protein</fullName>
    </submittedName>
</protein>
<dbReference type="Pfam" id="PF13560">
    <property type="entry name" value="HTH_31"/>
    <property type="match status" value="1"/>
</dbReference>
<evidence type="ECO:0000259" key="1">
    <source>
        <dbReference type="PROSITE" id="PS50943"/>
    </source>
</evidence>
<dbReference type="GO" id="GO:0003677">
    <property type="term" value="F:DNA binding"/>
    <property type="evidence" value="ECO:0007669"/>
    <property type="project" value="InterPro"/>
</dbReference>
<sequence length="288" mass="31410">MPAQPSSSAQQLIEALGARLRELRLDAGLSGRDLAGLAGWHSSKISKIEHGKQTPSADDLRAWCRHCGADDQATDLVASLRAAEGMFVEWRRMERAGLRLAQESVVPLWERTQRYRIYSSWIVPGPLQTRAYITAALSSIMVRRDLPDDIEAAVQVRVDKQRVVHEGDRRFACLLEESVLRTPLGGPDAMAGQLGHLLAVGSLPSVSLGIIPHGVDRFACWPSESFIMFDDAEVAVELVSGHLTVTQPREVAMYADTFSRLASLAVHGAAARALITSAIDALDARRAI</sequence>
<dbReference type="Gene3D" id="1.10.260.40">
    <property type="entry name" value="lambda repressor-like DNA-binding domains"/>
    <property type="match status" value="1"/>
</dbReference>
<proteinExistence type="predicted"/>